<gene>
    <name evidence="2" type="ORF">GCM10018793_22270</name>
</gene>
<dbReference type="InterPro" id="IPR051781">
    <property type="entry name" value="Metallo-dep_Hydrolase"/>
</dbReference>
<evidence type="ECO:0000313" key="2">
    <source>
        <dbReference type="EMBL" id="GHH76484.1"/>
    </source>
</evidence>
<dbReference type="InterPro" id="IPR006680">
    <property type="entry name" value="Amidohydro-rel"/>
</dbReference>
<dbReference type="SUPFAM" id="SSF51338">
    <property type="entry name" value="Composite domain of metallo-dependent hydrolases"/>
    <property type="match status" value="1"/>
</dbReference>
<dbReference type="PANTHER" id="PTHR43135:SF3">
    <property type="entry name" value="ALPHA-D-RIBOSE 1-METHYLPHOSPHONATE 5-TRIPHOSPHATE DIPHOSPHATASE"/>
    <property type="match status" value="1"/>
</dbReference>
<dbReference type="SUPFAM" id="SSF82171">
    <property type="entry name" value="DPP6 N-terminal domain-like"/>
    <property type="match status" value="1"/>
</dbReference>
<dbReference type="InterPro" id="IPR011059">
    <property type="entry name" value="Metal-dep_hydrolase_composite"/>
</dbReference>
<keyword evidence="3" id="KW-1185">Reference proteome</keyword>
<feature type="domain" description="Amidohydrolase-related" evidence="1">
    <location>
        <begin position="487"/>
        <end position="574"/>
    </location>
</feature>
<dbReference type="Pfam" id="PF01979">
    <property type="entry name" value="Amidohydro_1"/>
    <property type="match status" value="1"/>
</dbReference>
<dbReference type="SUPFAM" id="SSF51556">
    <property type="entry name" value="Metallo-dependent hydrolases"/>
    <property type="match status" value="1"/>
</dbReference>
<evidence type="ECO:0000259" key="1">
    <source>
        <dbReference type="Pfam" id="PF01979"/>
    </source>
</evidence>
<sequence>MLAGGGRYNPVLSPDGTRLACHDTTGDLVIRDLATGEERTLLAPLGGNGLPGRPSWSPDGRRIAFSDRNRLNQRFREGYNVIRVVDTATGEASVHQPMPHASLSDRGNSGPVWSPDGSAMAFVMESALWVMPVSPRGAPAGAPVRITDEAADHPSWSGDSRHLLYESSGRLRLVARDGSGARTVDVPIRYARAASPRRDITRVHAGRLWDGTGEEVRTDVDVVVAGRRIVAVEPHRAGAGRTGEKLVDASAATVVPGLWDAHTHPWQYTYGGRQTTLMLAYGVTSNVSLGGFAHEGVRIRESVAAGRLAGPRLFSTGELIDGSRVSYSMGRAHRTRDGVRRTLQRAVALDYDFVKTYVRAPAWIMAEATRAAHDLLGVPTGSHLLSPGVGLGQDLTTHWRASQRSEYGRGHTPTGHAYQDVRETYGGGDFKMVITPFSALALLGHDPALARDPRVTRLMPPWDVALVEENAAQPPSAAVVRSMESEVALYRRILDGGGTLALGTDAPLTPFGLHLHLALRVLHRYGGLSVAQVLRLATAVPARLFGAGDDLGTLEPGKLADLTVVDGDPFRRFDDLVRTPWVMRDGVVHRQEELLAAFAPAAERRAGDRVDWLRVSGVLRREPCCAGGAFGL</sequence>
<dbReference type="Pfam" id="PF07676">
    <property type="entry name" value="PD40"/>
    <property type="match status" value="2"/>
</dbReference>
<dbReference type="Gene3D" id="2.120.10.30">
    <property type="entry name" value="TolB, C-terminal domain"/>
    <property type="match status" value="1"/>
</dbReference>
<dbReference type="Proteomes" id="UP000603708">
    <property type="component" value="Unassembled WGS sequence"/>
</dbReference>
<comment type="caution">
    <text evidence="2">The sequence shown here is derived from an EMBL/GenBank/DDBJ whole genome shotgun (WGS) entry which is preliminary data.</text>
</comment>
<accession>A0A919G2L3</accession>
<dbReference type="GO" id="GO:0016810">
    <property type="term" value="F:hydrolase activity, acting on carbon-nitrogen (but not peptide) bonds"/>
    <property type="evidence" value="ECO:0007669"/>
    <property type="project" value="InterPro"/>
</dbReference>
<dbReference type="AlphaFoldDB" id="A0A919G2L3"/>
<dbReference type="Gene3D" id="3.20.20.140">
    <property type="entry name" value="Metal-dependent hydrolases"/>
    <property type="match status" value="2"/>
</dbReference>
<dbReference type="InterPro" id="IPR032466">
    <property type="entry name" value="Metal_Hydrolase"/>
</dbReference>
<evidence type="ECO:0000313" key="3">
    <source>
        <dbReference type="Proteomes" id="UP000603708"/>
    </source>
</evidence>
<dbReference type="EMBL" id="BNCD01000005">
    <property type="protein sequence ID" value="GHH76484.1"/>
    <property type="molecule type" value="Genomic_DNA"/>
</dbReference>
<name>A0A919G2L3_9ACTN</name>
<dbReference type="PANTHER" id="PTHR43135">
    <property type="entry name" value="ALPHA-D-RIBOSE 1-METHYLPHOSPHONATE 5-TRIPHOSPHATE DIPHOSPHATASE"/>
    <property type="match status" value="1"/>
</dbReference>
<reference evidence="2" key="1">
    <citation type="journal article" date="2014" name="Int. J. Syst. Evol. Microbiol.">
        <title>Complete genome sequence of Corynebacterium casei LMG S-19264T (=DSM 44701T), isolated from a smear-ripened cheese.</title>
        <authorList>
            <consortium name="US DOE Joint Genome Institute (JGI-PGF)"/>
            <person name="Walter F."/>
            <person name="Albersmeier A."/>
            <person name="Kalinowski J."/>
            <person name="Ruckert C."/>
        </authorList>
    </citation>
    <scope>NUCLEOTIDE SEQUENCE</scope>
    <source>
        <strain evidence="2">JCM 5069</strain>
    </source>
</reference>
<dbReference type="Gene3D" id="2.30.40.10">
    <property type="entry name" value="Urease, subunit C, domain 1"/>
    <property type="match status" value="2"/>
</dbReference>
<proteinExistence type="predicted"/>
<reference evidence="2" key="2">
    <citation type="submission" date="2020-09" db="EMBL/GenBank/DDBJ databases">
        <authorList>
            <person name="Sun Q."/>
            <person name="Ohkuma M."/>
        </authorList>
    </citation>
    <scope>NUCLEOTIDE SEQUENCE</scope>
    <source>
        <strain evidence="2">JCM 5069</strain>
    </source>
</reference>
<organism evidence="2 3">
    <name type="scientific">Streptomyces sulfonofaciens</name>
    <dbReference type="NCBI Taxonomy" id="68272"/>
    <lineage>
        <taxon>Bacteria</taxon>
        <taxon>Bacillati</taxon>
        <taxon>Actinomycetota</taxon>
        <taxon>Actinomycetes</taxon>
        <taxon>Kitasatosporales</taxon>
        <taxon>Streptomycetaceae</taxon>
        <taxon>Streptomyces</taxon>
    </lineage>
</organism>
<dbReference type="InterPro" id="IPR011042">
    <property type="entry name" value="6-blade_b-propeller_TolB-like"/>
</dbReference>
<dbReference type="InterPro" id="IPR011659">
    <property type="entry name" value="WD40"/>
</dbReference>
<protein>
    <recommendedName>
        <fullName evidence="1">Amidohydrolase-related domain-containing protein</fullName>
    </recommendedName>
</protein>